<name>A0A9X9WTJ5_9PROT</name>
<feature type="region of interest" description="Disordered" evidence="5">
    <location>
        <begin position="827"/>
        <end position="847"/>
    </location>
</feature>
<dbReference type="InterPro" id="IPR024607">
    <property type="entry name" value="Sulfatase_CS"/>
</dbReference>
<evidence type="ECO:0000313" key="9">
    <source>
        <dbReference type="Proteomes" id="UP001138751"/>
    </source>
</evidence>
<evidence type="ECO:0000256" key="1">
    <source>
        <dbReference type="ARBA" id="ARBA00008779"/>
    </source>
</evidence>
<dbReference type="PANTHER" id="PTHR42693:SF43">
    <property type="entry name" value="BLL2667 PROTEIN"/>
    <property type="match status" value="1"/>
</dbReference>
<keyword evidence="9" id="KW-1185">Reference proteome</keyword>
<keyword evidence="6" id="KW-0732">Signal</keyword>
<keyword evidence="2" id="KW-0479">Metal-binding</keyword>
<dbReference type="Gene3D" id="3.40.720.10">
    <property type="entry name" value="Alkaline Phosphatase, subunit A"/>
    <property type="match status" value="1"/>
</dbReference>
<evidence type="ECO:0000256" key="3">
    <source>
        <dbReference type="ARBA" id="ARBA00022801"/>
    </source>
</evidence>
<comment type="caution">
    <text evidence="8">The sequence shown here is derived from an EMBL/GenBank/DDBJ whole genome shotgun (WGS) entry which is preliminary data.</text>
</comment>
<dbReference type="InterPro" id="IPR017850">
    <property type="entry name" value="Alkaline_phosphatase_core_sf"/>
</dbReference>
<dbReference type="InterPro" id="IPR000917">
    <property type="entry name" value="Sulfatase_N"/>
</dbReference>
<sequence>MRCWLNRTVSVALVCMAIGVASTAGAQQVRGTPGAPSAVMTPQGLQLPSPTPPFTGAILPNAVDSTSAWPPQVMPPERAPNVLLILTDDVGFAAPSTFGGVIPTPTLQAVADTGLRYTTFHTTALCSPTRAALLTGRNHHQVGFGNVSELATGYPGYNSVIPRETATVAAILQQNGYATAWFGKNHNVPAWEASAAGPFANWPVGMGFDYFYGFVGGDTSQWQPGNLFRNTTPIHPYLGTQPGSWNLITAMADDAITYIRTQTEIAPNRPWFIHYAPGGTHAPHHPTQEWIQRIEAMNLFNDGWEVLRERIFENQKRLGVIPANAVLPPWPDFLPRWDSLSADEKRLFIRQVTVYAAYLAYTDAEIGRVIAEVERLGQRDNTLVIYISGDNGSSAEGSLNGTPNEVMYFNGVAMTAAQQMPFIPVWGTDRTYNHMAVPWTWAFGTPYRWTKQVASHFGGTRNGMAISWPARIADRGGIRTQFHHVIDIVPTILDLVGVPQPNMMNGIAQRPMDGVSMAYTLPPTNAAAPSTRRTQYFEILGNRAIYHDAWIASTTPASPPWAGLTAPLPSDVMNGYRWELYDMTADPTQARDLASAQPDRLRMMQELFTMEATRNQVFPLNNSGAAMVAQRPGPAAGRRQFVYTGPSCCTQANAAPNILNRSYRITAEIEVPQGGANGMLVTQGGRFAGWGLYLREGRPVFTMNLLDVERVKWEGPQALPPGRHTIVFDFTLDPQGQAPFGHGGTGVFSVDGQEVARRTIPHTTPITFAWDETFDIGMDTGTPVDDRDYQVPFNFTGRIGRIVVEPGETLVTPEVMIRFLNEVQARARDAERPAPGVAPAAPPARRN</sequence>
<accession>A0A9X9WTJ5</accession>
<evidence type="ECO:0000256" key="5">
    <source>
        <dbReference type="SAM" id="MobiDB-lite"/>
    </source>
</evidence>
<protein>
    <submittedName>
        <fullName evidence="8">Arylsulfatase</fullName>
    </submittedName>
</protein>
<dbReference type="Gene3D" id="3.30.1120.10">
    <property type="match status" value="1"/>
</dbReference>
<keyword evidence="4" id="KW-0106">Calcium</keyword>
<dbReference type="Proteomes" id="UP001138751">
    <property type="component" value="Unassembled WGS sequence"/>
</dbReference>
<dbReference type="PROSITE" id="PS00523">
    <property type="entry name" value="SULFATASE_1"/>
    <property type="match status" value="1"/>
</dbReference>
<dbReference type="Pfam" id="PF00884">
    <property type="entry name" value="Sulfatase"/>
    <property type="match status" value="1"/>
</dbReference>
<feature type="chain" id="PRO_5040883293" evidence="6">
    <location>
        <begin position="27"/>
        <end position="847"/>
    </location>
</feature>
<proteinExistence type="inferred from homology"/>
<evidence type="ECO:0000259" key="7">
    <source>
        <dbReference type="Pfam" id="PF00884"/>
    </source>
</evidence>
<reference evidence="8" key="2">
    <citation type="journal article" date="2021" name="Syst. Appl. Microbiol.">
        <title>Roseomonas hellenica sp. nov., isolated from roots of wild-growing Alkanna tinctoria.</title>
        <authorList>
            <person name="Rat A."/>
            <person name="Naranjo H.D."/>
            <person name="Lebbe L."/>
            <person name="Cnockaert M."/>
            <person name="Krigas N."/>
            <person name="Grigoriadou K."/>
            <person name="Maloupa E."/>
            <person name="Willems A."/>
        </authorList>
    </citation>
    <scope>NUCLEOTIDE SEQUENCE</scope>
    <source>
        <strain evidence="8">LMG 31231</strain>
    </source>
</reference>
<reference evidence="8" key="1">
    <citation type="submission" date="2020-01" db="EMBL/GenBank/DDBJ databases">
        <authorList>
            <person name="Rat A."/>
        </authorList>
    </citation>
    <scope>NUCLEOTIDE SEQUENCE</scope>
    <source>
        <strain evidence="8">LMG 31231</strain>
    </source>
</reference>
<keyword evidence="3" id="KW-0378">Hydrolase</keyword>
<evidence type="ECO:0000256" key="6">
    <source>
        <dbReference type="SAM" id="SignalP"/>
    </source>
</evidence>
<dbReference type="GO" id="GO:0016787">
    <property type="term" value="F:hydrolase activity"/>
    <property type="evidence" value="ECO:0007669"/>
    <property type="project" value="UniProtKB-KW"/>
</dbReference>
<evidence type="ECO:0000313" key="8">
    <source>
        <dbReference type="EMBL" id="MBR0670474.1"/>
    </source>
</evidence>
<dbReference type="EMBL" id="JAAEDM010000007">
    <property type="protein sequence ID" value="MBR0670474.1"/>
    <property type="molecule type" value="Genomic_DNA"/>
</dbReference>
<dbReference type="SUPFAM" id="SSF53649">
    <property type="entry name" value="Alkaline phosphatase-like"/>
    <property type="match status" value="1"/>
</dbReference>
<comment type="similarity">
    <text evidence="1">Belongs to the sulfatase family.</text>
</comment>
<dbReference type="PANTHER" id="PTHR42693">
    <property type="entry name" value="ARYLSULFATASE FAMILY MEMBER"/>
    <property type="match status" value="1"/>
</dbReference>
<dbReference type="InterPro" id="IPR050738">
    <property type="entry name" value="Sulfatase"/>
</dbReference>
<feature type="signal peptide" evidence="6">
    <location>
        <begin position="1"/>
        <end position="26"/>
    </location>
</feature>
<dbReference type="CDD" id="cd16025">
    <property type="entry name" value="PAS_like"/>
    <property type="match status" value="1"/>
</dbReference>
<feature type="domain" description="Sulfatase N-terminal" evidence="7">
    <location>
        <begin position="80"/>
        <end position="498"/>
    </location>
</feature>
<evidence type="ECO:0000256" key="4">
    <source>
        <dbReference type="ARBA" id="ARBA00022837"/>
    </source>
</evidence>
<dbReference type="AlphaFoldDB" id="A0A9X9WTJ5"/>
<feature type="region of interest" description="Disordered" evidence="5">
    <location>
        <begin position="26"/>
        <end position="47"/>
    </location>
</feature>
<gene>
    <name evidence="8" type="ORF">GXW76_04760</name>
</gene>
<evidence type="ECO:0000256" key="2">
    <source>
        <dbReference type="ARBA" id="ARBA00022723"/>
    </source>
</evidence>
<organism evidence="8 9">
    <name type="scientific">Neoroseomonas soli</name>
    <dbReference type="NCBI Taxonomy" id="1081025"/>
    <lineage>
        <taxon>Bacteria</taxon>
        <taxon>Pseudomonadati</taxon>
        <taxon>Pseudomonadota</taxon>
        <taxon>Alphaproteobacteria</taxon>
        <taxon>Acetobacterales</taxon>
        <taxon>Acetobacteraceae</taxon>
        <taxon>Neoroseomonas</taxon>
    </lineage>
</organism>
<dbReference type="GO" id="GO:0046872">
    <property type="term" value="F:metal ion binding"/>
    <property type="evidence" value="ECO:0007669"/>
    <property type="project" value="UniProtKB-KW"/>
</dbReference>